<name>W4GC63_APHAT</name>
<dbReference type="EMBL" id="KI913133">
    <property type="protein sequence ID" value="ETV77272.1"/>
    <property type="molecule type" value="Genomic_DNA"/>
</dbReference>
<reference evidence="1" key="1">
    <citation type="submission" date="2013-12" db="EMBL/GenBank/DDBJ databases">
        <title>The Genome Sequence of Aphanomyces astaci APO3.</title>
        <authorList>
            <consortium name="The Broad Institute Genomics Platform"/>
            <person name="Russ C."/>
            <person name="Tyler B."/>
            <person name="van West P."/>
            <person name="Dieguez-Uribeondo J."/>
            <person name="Young S.K."/>
            <person name="Zeng Q."/>
            <person name="Gargeya S."/>
            <person name="Fitzgerald M."/>
            <person name="Abouelleil A."/>
            <person name="Alvarado L."/>
            <person name="Chapman S.B."/>
            <person name="Gainer-Dewar J."/>
            <person name="Goldberg J."/>
            <person name="Griggs A."/>
            <person name="Gujja S."/>
            <person name="Hansen M."/>
            <person name="Howarth C."/>
            <person name="Imamovic A."/>
            <person name="Ireland A."/>
            <person name="Larimer J."/>
            <person name="McCowan C."/>
            <person name="Murphy C."/>
            <person name="Pearson M."/>
            <person name="Poon T.W."/>
            <person name="Priest M."/>
            <person name="Roberts A."/>
            <person name="Saif S."/>
            <person name="Shea T."/>
            <person name="Sykes S."/>
            <person name="Wortman J."/>
            <person name="Nusbaum C."/>
            <person name="Birren B."/>
        </authorList>
    </citation>
    <scope>NUCLEOTIDE SEQUENCE [LARGE SCALE GENOMIC DNA]</scope>
    <source>
        <strain evidence="1">APO3</strain>
    </source>
</reference>
<dbReference type="RefSeq" id="XP_009833059.1">
    <property type="nucleotide sequence ID" value="XM_009834757.1"/>
</dbReference>
<dbReference type="GeneID" id="20810720"/>
<proteinExistence type="predicted"/>
<dbReference type="VEuPathDB" id="FungiDB:H257_08724"/>
<gene>
    <name evidence="1" type="ORF">H257_08724</name>
</gene>
<sequence>MLTSILATTKPPSSAPYGIDTAVLSRVMDNAEDVVVDPVPPSWTNMGAFYGGNPMCVYGVQISYV</sequence>
<dbReference type="AlphaFoldDB" id="W4GC63"/>
<accession>W4GC63</accession>
<evidence type="ECO:0000313" key="1">
    <source>
        <dbReference type="EMBL" id="ETV77272.1"/>
    </source>
</evidence>
<organism evidence="1">
    <name type="scientific">Aphanomyces astaci</name>
    <name type="common">Crayfish plague agent</name>
    <dbReference type="NCBI Taxonomy" id="112090"/>
    <lineage>
        <taxon>Eukaryota</taxon>
        <taxon>Sar</taxon>
        <taxon>Stramenopiles</taxon>
        <taxon>Oomycota</taxon>
        <taxon>Saprolegniomycetes</taxon>
        <taxon>Saprolegniales</taxon>
        <taxon>Verrucalvaceae</taxon>
        <taxon>Aphanomyces</taxon>
    </lineage>
</organism>
<protein>
    <submittedName>
        <fullName evidence="1">Uncharacterized protein</fullName>
    </submittedName>
</protein>